<organism evidence="2 3">
    <name type="scientific">Corynebacterium uropygiale</name>
    <dbReference type="NCBI Taxonomy" id="1775911"/>
    <lineage>
        <taxon>Bacteria</taxon>
        <taxon>Bacillati</taxon>
        <taxon>Actinomycetota</taxon>
        <taxon>Actinomycetes</taxon>
        <taxon>Mycobacteriales</taxon>
        <taxon>Corynebacteriaceae</taxon>
        <taxon>Corynebacterium</taxon>
    </lineage>
</organism>
<evidence type="ECO:0000313" key="3">
    <source>
        <dbReference type="Proteomes" id="UP001139336"/>
    </source>
</evidence>
<sequence length="124" mass="13842">MSTIRVLENLPEPHPTRPRPGVRRLLQADGGNLICFHFLPGQSLPDHRAAHPITVQCLRGTLVFTCEDEEITMEPGVVLHLPAYLIHRVDCPADADPAEQHVLLLTMLTGEDATPPRARRLRHP</sequence>
<keyword evidence="3" id="KW-1185">Reference proteome</keyword>
<accession>A0A9X1QR15</accession>
<proteinExistence type="predicted"/>
<dbReference type="Proteomes" id="UP001139336">
    <property type="component" value="Unassembled WGS sequence"/>
</dbReference>
<dbReference type="RefSeq" id="WP_236120114.1">
    <property type="nucleotide sequence ID" value="NZ_JAKGSI010000007.1"/>
</dbReference>
<dbReference type="SUPFAM" id="SSF51182">
    <property type="entry name" value="RmlC-like cupins"/>
    <property type="match status" value="1"/>
</dbReference>
<name>A0A9X1QR15_9CORY</name>
<reference evidence="2" key="1">
    <citation type="submission" date="2022-01" db="EMBL/GenBank/DDBJ databases">
        <title>Corynebacterium sp. nov isolated from isolated from the feces of the greater white-fronted geese (Anser albifrons) at Poyang Lake, PR China.</title>
        <authorList>
            <person name="Liu Q."/>
        </authorList>
    </citation>
    <scope>NUCLEOTIDE SEQUENCE</scope>
    <source>
        <strain evidence="2">JCM 32435</strain>
    </source>
</reference>
<dbReference type="EMBL" id="JAKGSI010000007">
    <property type="protein sequence ID" value="MCF4007734.1"/>
    <property type="molecule type" value="Genomic_DNA"/>
</dbReference>
<dbReference type="InterPro" id="IPR013096">
    <property type="entry name" value="Cupin_2"/>
</dbReference>
<evidence type="ECO:0000259" key="1">
    <source>
        <dbReference type="Pfam" id="PF07883"/>
    </source>
</evidence>
<comment type="caution">
    <text evidence="2">The sequence shown here is derived from an EMBL/GenBank/DDBJ whole genome shotgun (WGS) entry which is preliminary data.</text>
</comment>
<evidence type="ECO:0000313" key="2">
    <source>
        <dbReference type="EMBL" id="MCF4007734.1"/>
    </source>
</evidence>
<gene>
    <name evidence="2" type="ORF">L1O03_11220</name>
</gene>
<feature type="domain" description="Cupin type-2" evidence="1">
    <location>
        <begin position="36"/>
        <end position="99"/>
    </location>
</feature>
<dbReference type="Pfam" id="PF07883">
    <property type="entry name" value="Cupin_2"/>
    <property type="match status" value="1"/>
</dbReference>
<protein>
    <submittedName>
        <fullName evidence="2">Cupin domain-containing protein</fullName>
    </submittedName>
</protein>
<dbReference type="AlphaFoldDB" id="A0A9X1QR15"/>
<dbReference type="Gene3D" id="2.60.120.10">
    <property type="entry name" value="Jelly Rolls"/>
    <property type="match status" value="1"/>
</dbReference>
<dbReference type="InterPro" id="IPR014710">
    <property type="entry name" value="RmlC-like_jellyroll"/>
</dbReference>
<dbReference type="InterPro" id="IPR011051">
    <property type="entry name" value="RmlC_Cupin_sf"/>
</dbReference>
<dbReference type="CDD" id="cd02230">
    <property type="entry name" value="cupin_HP0902-like"/>
    <property type="match status" value="1"/>
</dbReference>